<comment type="caution">
    <text evidence="2">The sequence shown here is derived from an EMBL/GenBank/DDBJ whole genome shotgun (WGS) entry which is preliminary data.</text>
</comment>
<dbReference type="RefSeq" id="WP_163743502.1">
    <property type="nucleotide sequence ID" value="NZ_JAAGOA010000024.1"/>
</dbReference>
<keyword evidence="3" id="KW-1185">Reference proteome</keyword>
<dbReference type="EMBL" id="JAAGOA010000024">
    <property type="protein sequence ID" value="NEE03652.1"/>
    <property type="molecule type" value="Genomic_DNA"/>
</dbReference>
<dbReference type="AlphaFoldDB" id="A0A6L9SGV4"/>
<sequence length="71" mass="8214">MTRMPPPEAAIFSGPVGIQDPHGERLREAQRVRMVYQARSARRWQRWSQRLSRLARTRSEAAAVLRARSIS</sequence>
<dbReference type="Proteomes" id="UP000475214">
    <property type="component" value="Unassembled WGS sequence"/>
</dbReference>
<evidence type="ECO:0000256" key="1">
    <source>
        <dbReference type="SAM" id="MobiDB-lite"/>
    </source>
</evidence>
<evidence type="ECO:0000313" key="3">
    <source>
        <dbReference type="Proteomes" id="UP000475214"/>
    </source>
</evidence>
<proteinExistence type="predicted"/>
<feature type="region of interest" description="Disordered" evidence="1">
    <location>
        <begin position="1"/>
        <end position="21"/>
    </location>
</feature>
<reference evidence="2 3" key="1">
    <citation type="submission" date="2020-02" db="EMBL/GenBank/DDBJ databases">
        <authorList>
            <person name="Li X.-J."/>
            <person name="Han X.-M."/>
        </authorList>
    </citation>
    <scope>NUCLEOTIDE SEQUENCE [LARGE SCALE GENOMIC DNA]</scope>
    <source>
        <strain evidence="2 3">CCTCC AB 2017055</strain>
    </source>
</reference>
<organism evidence="2 3">
    <name type="scientific">Phytoactinopolyspora halotolerans</name>
    <dbReference type="NCBI Taxonomy" id="1981512"/>
    <lineage>
        <taxon>Bacteria</taxon>
        <taxon>Bacillati</taxon>
        <taxon>Actinomycetota</taxon>
        <taxon>Actinomycetes</taxon>
        <taxon>Jiangellales</taxon>
        <taxon>Jiangellaceae</taxon>
        <taxon>Phytoactinopolyspora</taxon>
    </lineage>
</organism>
<protein>
    <submittedName>
        <fullName evidence="2">Uncharacterized protein</fullName>
    </submittedName>
</protein>
<evidence type="ECO:0000313" key="2">
    <source>
        <dbReference type="EMBL" id="NEE03652.1"/>
    </source>
</evidence>
<gene>
    <name evidence="2" type="ORF">G1H10_26135</name>
</gene>
<name>A0A6L9SGV4_9ACTN</name>
<accession>A0A6L9SGV4</accession>